<evidence type="ECO:0000256" key="5">
    <source>
        <dbReference type="ARBA" id="ARBA00022989"/>
    </source>
</evidence>
<dbReference type="InParanoid" id="A0A1V9XD41"/>
<dbReference type="Pfam" id="PF00664">
    <property type="entry name" value="ABC_membrane"/>
    <property type="match status" value="1"/>
</dbReference>
<dbReference type="OrthoDB" id="6514538at2759"/>
<reference evidence="9 10" key="1">
    <citation type="journal article" date="2017" name="Gigascience">
        <title>Draft genome of the honey bee ectoparasitic mite, Tropilaelaps mercedesae, is shaped by the parasitic life history.</title>
        <authorList>
            <person name="Dong X."/>
            <person name="Armstrong S.D."/>
            <person name="Xia D."/>
            <person name="Makepeace B.L."/>
            <person name="Darby A.C."/>
            <person name="Kadowaki T."/>
        </authorList>
    </citation>
    <scope>NUCLEOTIDE SEQUENCE [LARGE SCALE GENOMIC DNA]</scope>
    <source>
        <strain evidence="9">Wuxi-XJTLU</strain>
    </source>
</reference>
<evidence type="ECO:0000259" key="8">
    <source>
        <dbReference type="PROSITE" id="PS50929"/>
    </source>
</evidence>
<evidence type="ECO:0000256" key="2">
    <source>
        <dbReference type="ARBA" id="ARBA00022692"/>
    </source>
</evidence>
<keyword evidence="6 7" id="KW-0472">Membrane</keyword>
<evidence type="ECO:0000256" key="3">
    <source>
        <dbReference type="ARBA" id="ARBA00022741"/>
    </source>
</evidence>
<comment type="caution">
    <text evidence="9">The sequence shown here is derived from an EMBL/GenBank/DDBJ whole genome shotgun (WGS) entry which is preliminary data.</text>
</comment>
<dbReference type="STRING" id="418985.A0A1V9XD41"/>
<sequence>MTLYDPLPYLKSSSSYKLWINRWNNELKKANYNSEDGTCDKRRPPDKVLLLCTGFANIASCPITISITIFLLWQYLGPSCLGGVGVILVMMPVSGFLALKNRQLQERQMKLKDKRLKSMTEIMSSIKILALHAFAWEPPFTGRIEAVRNGAMSLLKKYASFTASIGFF</sequence>
<keyword evidence="2 7" id="KW-0812">Transmembrane</keyword>
<organism evidence="9 10">
    <name type="scientific">Tropilaelaps mercedesae</name>
    <dbReference type="NCBI Taxonomy" id="418985"/>
    <lineage>
        <taxon>Eukaryota</taxon>
        <taxon>Metazoa</taxon>
        <taxon>Ecdysozoa</taxon>
        <taxon>Arthropoda</taxon>
        <taxon>Chelicerata</taxon>
        <taxon>Arachnida</taxon>
        <taxon>Acari</taxon>
        <taxon>Parasitiformes</taxon>
        <taxon>Mesostigmata</taxon>
        <taxon>Gamasina</taxon>
        <taxon>Dermanyssoidea</taxon>
        <taxon>Laelapidae</taxon>
        <taxon>Tropilaelaps</taxon>
    </lineage>
</organism>
<dbReference type="InterPro" id="IPR036640">
    <property type="entry name" value="ABC1_TM_sf"/>
</dbReference>
<dbReference type="PROSITE" id="PS50929">
    <property type="entry name" value="ABC_TM1F"/>
    <property type="match status" value="1"/>
</dbReference>
<keyword evidence="3" id="KW-0547">Nucleotide-binding</keyword>
<accession>A0A1V9XD41</accession>
<dbReference type="GO" id="GO:0016020">
    <property type="term" value="C:membrane"/>
    <property type="evidence" value="ECO:0007669"/>
    <property type="project" value="InterPro"/>
</dbReference>
<dbReference type="Gene3D" id="1.20.1560.10">
    <property type="entry name" value="ABC transporter type 1, transmembrane domain"/>
    <property type="match status" value="1"/>
</dbReference>
<keyword evidence="5 7" id="KW-1133">Transmembrane helix</keyword>
<proteinExistence type="predicted"/>
<dbReference type="GO" id="GO:0005524">
    <property type="term" value="F:ATP binding"/>
    <property type="evidence" value="ECO:0007669"/>
    <property type="project" value="UniProtKB-KW"/>
</dbReference>
<feature type="transmembrane region" description="Helical" evidence="7">
    <location>
        <begin position="81"/>
        <end position="99"/>
    </location>
</feature>
<keyword evidence="10" id="KW-1185">Reference proteome</keyword>
<evidence type="ECO:0000256" key="7">
    <source>
        <dbReference type="SAM" id="Phobius"/>
    </source>
</evidence>
<gene>
    <name evidence="9" type="ORF">BIW11_04003</name>
</gene>
<evidence type="ECO:0000256" key="4">
    <source>
        <dbReference type="ARBA" id="ARBA00022840"/>
    </source>
</evidence>
<dbReference type="EMBL" id="MNPL01015034">
    <property type="protein sequence ID" value="OQR71268.1"/>
    <property type="molecule type" value="Genomic_DNA"/>
</dbReference>
<evidence type="ECO:0000313" key="9">
    <source>
        <dbReference type="EMBL" id="OQR71268.1"/>
    </source>
</evidence>
<dbReference type="AlphaFoldDB" id="A0A1V9XD41"/>
<dbReference type="SUPFAM" id="SSF90123">
    <property type="entry name" value="ABC transporter transmembrane region"/>
    <property type="match status" value="1"/>
</dbReference>
<dbReference type="PANTHER" id="PTHR24223">
    <property type="entry name" value="ATP-BINDING CASSETTE SUB-FAMILY C"/>
    <property type="match status" value="1"/>
</dbReference>
<dbReference type="Proteomes" id="UP000192247">
    <property type="component" value="Unassembled WGS sequence"/>
</dbReference>
<evidence type="ECO:0000313" key="10">
    <source>
        <dbReference type="Proteomes" id="UP000192247"/>
    </source>
</evidence>
<name>A0A1V9XD41_9ACAR</name>
<feature type="transmembrane region" description="Helical" evidence="7">
    <location>
        <begin position="48"/>
        <end position="75"/>
    </location>
</feature>
<dbReference type="InterPro" id="IPR011527">
    <property type="entry name" value="ABC1_TM_dom"/>
</dbReference>
<dbReference type="PANTHER" id="PTHR24223:SF415">
    <property type="entry name" value="FI20190P1"/>
    <property type="match status" value="1"/>
</dbReference>
<keyword evidence="1" id="KW-0813">Transport</keyword>
<evidence type="ECO:0000256" key="6">
    <source>
        <dbReference type="ARBA" id="ARBA00023136"/>
    </source>
</evidence>
<protein>
    <submittedName>
        <fullName evidence="9">Canalicular multispecific organic anion transporter 1-like</fullName>
    </submittedName>
</protein>
<evidence type="ECO:0000256" key="1">
    <source>
        <dbReference type="ARBA" id="ARBA00022448"/>
    </source>
</evidence>
<feature type="domain" description="ABC transmembrane type-1" evidence="8">
    <location>
        <begin position="50"/>
        <end position="168"/>
    </location>
</feature>
<keyword evidence="4" id="KW-0067">ATP-binding</keyword>
<dbReference type="GO" id="GO:0140359">
    <property type="term" value="F:ABC-type transporter activity"/>
    <property type="evidence" value="ECO:0007669"/>
    <property type="project" value="InterPro"/>
</dbReference>
<dbReference type="InterPro" id="IPR050173">
    <property type="entry name" value="ABC_transporter_C-like"/>
</dbReference>